<keyword evidence="4" id="KW-1185">Reference proteome</keyword>
<keyword evidence="2" id="KW-0472">Membrane</keyword>
<proteinExistence type="predicted"/>
<dbReference type="InParanoid" id="G0NKY5"/>
<evidence type="ECO:0000313" key="3">
    <source>
        <dbReference type="EMBL" id="EGT33215.1"/>
    </source>
</evidence>
<keyword evidence="2" id="KW-1133">Transmembrane helix</keyword>
<evidence type="ECO:0000256" key="2">
    <source>
        <dbReference type="SAM" id="Phobius"/>
    </source>
</evidence>
<feature type="transmembrane region" description="Helical" evidence="2">
    <location>
        <begin position="145"/>
        <end position="168"/>
    </location>
</feature>
<sequence>MDHTRLCKIRRKLVLLAVLMVVANTVSFFEWNKVRNNFNSTDCPESMDFFNKTMDLTLSKVLMKCFDLANVAAGFAILFFCGTSYILDLPQKKIASQNLGAVLMCIGCHCLQIADVARKRKCVEKIIIHFFSPYTCSNQNDINEIASHIIISMICLVASCLIVVLLFIKAFELHVFARDHILELDIPMGVLFGASSSPEPPNQVVRSRRPVTYTRLRDQVTLPIDEPAPEIPDYGDDGLPSYEEALRLREEQNRVGQEPVHDDSVSGHETTIASTEEIQRNPRNPNQHIATQTDGQNEDLSISKGLDFEHVSGDENSLQGSRSDNGDGIRNNGAIRGPSQGNGQ</sequence>
<feature type="transmembrane region" description="Helical" evidence="2">
    <location>
        <begin position="68"/>
        <end position="87"/>
    </location>
</feature>
<name>G0NKY5_CAEBE</name>
<gene>
    <name evidence="3" type="ORF">CAEBREN_20253</name>
</gene>
<feature type="compositionally biased region" description="Polar residues" evidence="1">
    <location>
        <begin position="267"/>
        <end position="300"/>
    </location>
</feature>
<dbReference type="EMBL" id="GL379903">
    <property type="protein sequence ID" value="EGT33215.1"/>
    <property type="molecule type" value="Genomic_DNA"/>
</dbReference>
<feature type="region of interest" description="Disordered" evidence="1">
    <location>
        <begin position="252"/>
        <end position="344"/>
    </location>
</feature>
<keyword evidence="2" id="KW-0812">Transmembrane</keyword>
<evidence type="ECO:0000256" key="1">
    <source>
        <dbReference type="SAM" id="MobiDB-lite"/>
    </source>
</evidence>
<reference evidence="4" key="1">
    <citation type="submission" date="2011-07" db="EMBL/GenBank/DDBJ databases">
        <authorList>
            <consortium name="Caenorhabditis brenneri Sequencing and Analysis Consortium"/>
            <person name="Wilson R.K."/>
        </authorList>
    </citation>
    <scope>NUCLEOTIDE SEQUENCE [LARGE SCALE GENOMIC DNA]</scope>
    <source>
        <strain evidence="4">PB2801</strain>
    </source>
</reference>
<feature type="transmembrane region" description="Helical" evidence="2">
    <location>
        <begin position="12"/>
        <end position="29"/>
    </location>
</feature>
<evidence type="ECO:0000313" key="4">
    <source>
        <dbReference type="Proteomes" id="UP000008068"/>
    </source>
</evidence>
<dbReference type="HOGENOM" id="CLU_807049_0_0_1"/>
<organism evidence="4">
    <name type="scientific">Caenorhabditis brenneri</name>
    <name type="common">Nematode worm</name>
    <dbReference type="NCBI Taxonomy" id="135651"/>
    <lineage>
        <taxon>Eukaryota</taxon>
        <taxon>Metazoa</taxon>
        <taxon>Ecdysozoa</taxon>
        <taxon>Nematoda</taxon>
        <taxon>Chromadorea</taxon>
        <taxon>Rhabditida</taxon>
        <taxon>Rhabditina</taxon>
        <taxon>Rhabditomorpha</taxon>
        <taxon>Rhabditoidea</taxon>
        <taxon>Rhabditidae</taxon>
        <taxon>Peloderinae</taxon>
        <taxon>Caenorhabditis</taxon>
    </lineage>
</organism>
<feature type="compositionally biased region" description="Basic and acidic residues" evidence="1">
    <location>
        <begin position="252"/>
        <end position="266"/>
    </location>
</feature>
<feature type="compositionally biased region" description="Polar residues" evidence="1">
    <location>
        <begin position="314"/>
        <end position="323"/>
    </location>
</feature>
<dbReference type="AlphaFoldDB" id="G0NKY5"/>
<accession>G0NKY5</accession>
<dbReference type="Proteomes" id="UP000008068">
    <property type="component" value="Unassembled WGS sequence"/>
</dbReference>
<protein>
    <submittedName>
        <fullName evidence="3">Uncharacterized protein</fullName>
    </submittedName>
</protein>